<keyword evidence="3" id="KW-1185">Reference proteome</keyword>
<name>A0AAD4R2G7_9BILA</name>
<dbReference type="AlphaFoldDB" id="A0AAD4R2G7"/>
<sequence>MQPNAPQEILAKFNFCQADEDPVSNIRVSLMDGSNSQNEISIQQMLQSASGPSRIPAHMIPYREYVEEYEDSSGYYDLPQREPDQEAKSSIPTENNEPNNTKDPE</sequence>
<evidence type="ECO:0000313" key="2">
    <source>
        <dbReference type="EMBL" id="KAI1717994.1"/>
    </source>
</evidence>
<protein>
    <submittedName>
        <fullName evidence="2">Uncharacterized protein</fullName>
    </submittedName>
</protein>
<reference evidence="2" key="1">
    <citation type="submission" date="2022-01" db="EMBL/GenBank/DDBJ databases">
        <title>Genome Sequence Resource for Two Populations of Ditylenchus destructor, the Migratory Endoparasitic Phytonematode.</title>
        <authorList>
            <person name="Zhang H."/>
            <person name="Lin R."/>
            <person name="Xie B."/>
        </authorList>
    </citation>
    <scope>NUCLEOTIDE SEQUENCE</scope>
    <source>
        <strain evidence="2">BazhouSP</strain>
    </source>
</reference>
<feature type="region of interest" description="Disordered" evidence="1">
    <location>
        <begin position="70"/>
        <end position="105"/>
    </location>
</feature>
<dbReference type="EMBL" id="JAKKPZ010000008">
    <property type="protein sequence ID" value="KAI1717994.1"/>
    <property type="molecule type" value="Genomic_DNA"/>
</dbReference>
<organism evidence="2 3">
    <name type="scientific">Ditylenchus destructor</name>
    <dbReference type="NCBI Taxonomy" id="166010"/>
    <lineage>
        <taxon>Eukaryota</taxon>
        <taxon>Metazoa</taxon>
        <taxon>Ecdysozoa</taxon>
        <taxon>Nematoda</taxon>
        <taxon>Chromadorea</taxon>
        <taxon>Rhabditida</taxon>
        <taxon>Tylenchina</taxon>
        <taxon>Tylenchomorpha</taxon>
        <taxon>Sphaerularioidea</taxon>
        <taxon>Anguinidae</taxon>
        <taxon>Anguininae</taxon>
        <taxon>Ditylenchus</taxon>
    </lineage>
</organism>
<gene>
    <name evidence="2" type="ORF">DdX_06403</name>
</gene>
<comment type="caution">
    <text evidence="2">The sequence shown here is derived from an EMBL/GenBank/DDBJ whole genome shotgun (WGS) entry which is preliminary data.</text>
</comment>
<proteinExistence type="predicted"/>
<dbReference type="Proteomes" id="UP001201812">
    <property type="component" value="Unassembled WGS sequence"/>
</dbReference>
<feature type="compositionally biased region" description="Polar residues" evidence="1">
    <location>
        <begin position="88"/>
        <end position="99"/>
    </location>
</feature>
<evidence type="ECO:0000256" key="1">
    <source>
        <dbReference type="SAM" id="MobiDB-lite"/>
    </source>
</evidence>
<accession>A0AAD4R2G7</accession>
<evidence type="ECO:0000313" key="3">
    <source>
        <dbReference type="Proteomes" id="UP001201812"/>
    </source>
</evidence>